<organism evidence="2 3">
    <name type="scientific">Methylobacterium frigidaeris</name>
    <dbReference type="NCBI Taxonomy" id="2038277"/>
    <lineage>
        <taxon>Bacteria</taxon>
        <taxon>Pseudomonadati</taxon>
        <taxon>Pseudomonadota</taxon>
        <taxon>Alphaproteobacteria</taxon>
        <taxon>Hyphomicrobiales</taxon>
        <taxon>Methylobacteriaceae</taxon>
        <taxon>Methylobacterium</taxon>
    </lineage>
</organism>
<proteinExistence type="predicted"/>
<reference evidence="2" key="2">
    <citation type="submission" date="2021-08" db="EMBL/GenBank/DDBJ databases">
        <authorList>
            <person name="Tani A."/>
            <person name="Ola A."/>
            <person name="Ogura Y."/>
            <person name="Katsura K."/>
            <person name="Hayashi T."/>
        </authorList>
    </citation>
    <scope>NUCLEOTIDE SEQUENCE</scope>
    <source>
        <strain evidence="2">JCM 32048</strain>
    </source>
</reference>
<sequence>MTENAIVEQRQPRWRRLLLSGPKCPGLVLARAGRLGSRRRTPAGATSPSDVAGRPPPYGLGRWLLDAVVIGFARSACLHTVHADYADFLRGLDGRHPL</sequence>
<name>A0AA37M6C2_9HYPH</name>
<keyword evidence="3" id="KW-1185">Reference proteome</keyword>
<feature type="region of interest" description="Disordered" evidence="1">
    <location>
        <begin position="33"/>
        <end position="54"/>
    </location>
</feature>
<protein>
    <submittedName>
        <fullName evidence="2">Uncharacterized protein</fullName>
    </submittedName>
</protein>
<gene>
    <name evidence="2" type="ORF">MPEAHAMD_4843</name>
</gene>
<dbReference type="EMBL" id="BPQJ01000028">
    <property type="protein sequence ID" value="GJD64658.1"/>
    <property type="molecule type" value="Genomic_DNA"/>
</dbReference>
<reference evidence="2" key="1">
    <citation type="journal article" date="2016" name="Front. Microbiol.">
        <title>Genome Sequence of the Piezophilic, Mesophilic Sulfate-Reducing Bacterium Desulfovibrio indicus J2T.</title>
        <authorList>
            <person name="Cao J."/>
            <person name="Maignien L."/>
            <person name="Shao Z."/>
            <person name="Alain K."/>
            <person name="Jebbar M."/>
        </authorList>
    </citation>
    <scope>NUCLEOTIDE SEQUENCE</scope>
    <source>
        <strain evidence="2">JCM 32048</strain>
    </source>
</reference>
<dbReference type="AlphaFoldDB" id="A0AA37M6C2"/>
<evidence type="ECO:0000313" key="2">
    <source>
        <dbReference type="EMBL" id="GJD64658.1"/>
    </source>
</evidence>
<evidence type="ECO:0000256" key="1">
    <source>
        <dbReference type="SAM" id="MobiDB-lite"/>
    </source>
</evidence>
<evidence type="ECO:0000313" key="3">
    <source>
        <dbReference type="Proteomes" id="UP001055286"/>
    </source>
</evidence>
<dbReference type="Proteomes" id="UP001055286">
    <property type="component" value="Unassembled WGS sequence"/>
</dbReference>
<comment type="caution">
    <text evidence="2">The sequence shown here is derived from an EMBL/GenBank/DDBJ whole genome shotgun (WGS) entry which is preliminary data.</text>
</comment>
<accession>A0AA37M6C2</accession>